<proteinExistence type="predicted"/>
<dbReference type="AlphaFoldDB" id="X1PGD5"/>
<reference evidence="1" key="1">
    <citation type="journal article" date="2014" name="Front. Microbiol.">
        <title>High frequency of phylogenetically diverse reductive dehalogenase-homologous genes in deep subseafloor sedimentary metagenomes.</title>
        <authorList>
            <person name="Kawai M."/>
            <person name="Futagami T."/>
            <person name="Toyoda A."/>
            <person name="Takaki Y."/>
            <person name="Nishi S."/>
            <person name="Hori S."/>
            <person name="Arai W."/>
            <person name="Tsubouchi T."/>
            <person name="Morono Y."/>
            <person name="Uchiyama I."/>
            <person name="Ito T."/>
            <person name="Fujiyama A."/>
            <person name="Inagaki F."/>
            <person name="Takami H."/>
        </authorList>
    </citation>
    <scope>NUCLEOTIDE SEQUENCE</scope>
    <source>
        <strain evidence="1">Expedition CK06-06</strain>
    </source>
</reference>
<evidence type="ECO:0000313" key="1">
    <source>
        <dbReference type="EMBL" id="GAI38075.1"/>
    </source>
</evidence>
<sequence>MTLIDNIGKAIAEGFTKDLEVSAVTVFLAGGSTKHRSNI</sequence>
<accession>X1PGD5</accession>
<feature type="non-terminal residue" evidence="1">
    <location>
        <position position="39"/>
    </location>
</feature>
<comment type="caution">
    <text evidence="1">The sequence shown here is derived from an EMBL/GenBank/DDBJ whole genome shotgun (WGS) entry which is preliminary data.</text>
</comment>
<organism evidence="1">
    <name type="scientific">marine sediment metagenome</name>
    <dbReference type="NCBI Taxonomy" id="412755"/>
    <lineage>
        <taxon>unclassified sequences</taxon>
        <taxon>metagenomes</taxon>
        <taxon>ecological metagenomes</taxon>
    </lineage>
</organism>
<protein>
    <submittedName>
        <fullName evidence="1">Uncharacterized protein</fullName>
    </submittedName>
</protein>
<name>X1PGD5_9ZZZZ</name>
<gene>
    <name evidence="1" type="ORF">S06H3_44256</name>
</gene>
<dbReference type="EMBL" id="BARV01027507">
    <property type="protein sequence ID" value="GAI38075.1"/>
    <property type="molecule type" value="Genomic_DNA"/>
</dbReference>